<accession>A0AAU2V6Z1</accession>
<feature type="transmembrane region" description="Helical" evidence="10">
    <location>
        <begin position="100"/>
        <end position="133"/>
    </location>
</feature>
<dbReference type="CDD" id="cd16917">
    <property type="entry name" value="HATPase_UhpB-NarQ-NarX-like"/>
    <property type="match status" value="1"/>
</dbReference>
<dbReference type="InterPro" id="IPR011712">
    <property type="entry name" value="Sig_transdc_His_kin_sub3_dim/P"/>
</dbReference>
<evidence type="ECO:0000256" key="10">
    <source>
        <dbReference type="SAM" id="Phobius"/>
    </source>
</evidence>
<dbReference type="InterPro" id="IPR005467">
    <property type="entry name" value="His_kinase_dom"/>
</dbReference>
<keyword evidence="5" id="KW-0547">Nucleotide-binding</keyword>
<keyword evidence="8" id="KW-0902">Two-component regulatory system</keyword>
<proteinExistence type="predicted"/>
<evidence type="ECO:0000256" key="9">
    <source>
        <dbReference type="SAM" id="MobiDB-lite"/>
    </source>
</evidence>
<dbReference type="PROSITE" id="PS50109">
    <property type="entry name" value="HIS_KIN"/>
    <property type="match status" value="1"/>
</dbReference>
<keyword evidence="4" id="KW-0808">Transferase</keyword>
<protein>
    <recommendedName>
        <fullName evidence="2">histidine kinase</fullName>
        <ecNumber evidence="2">2.7.13.3</ecNumber>
    </recommendedName>
</protein>
<dbReference type="EMBL" id="CP108318">
    <property type="protein sequence ID" value="WTW63068.1"/>
    <property type="molecule type" value="Genomic_DNA"/>
</dbReference>
<dbReference type="InterPro" id="IPR050482">
    <property type="entry name" value="Sensor_HK_TwoCompSys"/>
</dbReference>
<keyword evidence="3" id="KW-0597">Phosphoprotein</keyword>
<feature type="transmembrane region" description="Helical" evidence="10">
    <location>
        <begin position="140"/>
        <end position="157"/>
    </location>
</feature>
<evidence type="ECO:0000256" key="4">
    <source>
        <dbReference type="ARBA" id="ARBA00022679"/>
    </source>
</evidence>
<evidence type="ECO:0000256" key="2">
    <source>
        <dbReference type="ARBA" id="ARBA00012438"/>
    </source>
</evidence>
<dbReference type="GO" id="GO:0016020">
    <property type="term" value="C:membrane"/>
    <property type="evidence" value="ECO:0007669"/>
    <property type="project" value="InterPro"/>
</dbReference>
<evidence type="ECO:0000256" key="7">
    <source>
        <dbReference type="ARBA" id="ARBA00022840"/>
    </source>
</evidence>
<feature type="transmembrane region" description="Helical" evidence="10">
    <location>
        <begin position="51"/>
        <end position="68"/>
    </location>
</feature>
<dbReference type="AlphaFoldDB" id="A0AAU2V6Z1"/>
<evidence type="ECO:0000256" key="3">
    <source>
        <dbReference type="ARBA" id="ARBA00022553"/>
    </source>
</evidence>
<keyword evidence="10" id="KW-0472">Membrane</keyword>
<feature type="transmembrane region" description="Helical" evidence="10">
    <location>
        <begin position="75"/>
        <end position="94"/>
    </location>
</feature>
<reference evidence="12" key="1">
    <citation type="submission" date="2022-10" db="EMBL/GenBank/DDBJ databases">
        <title>The complete genomes of actinobacterial strains from the NBC collection.</title>
        <authorList>
            <person name="Joergensen T.S."/>
            <person name="Alvarez Arevalo M."/>
            <person name="Sterndorff E.B."/>
            <person name="Faurdal D."/>
            <person name="Vuksanovic O."/>
            <person name="Mourched A.-S."/>
            <person name="Charusanti P."/>
            <person name="Shaw S."/>
            <person name="Blin K."/>
            <person name="Weber T."/>
        </authorList>
    </citation>
    <scope>NUCLEOTIDE SEQUENCE</scope>
    <source>
        <strain evidence="12">NBC_00003</strain>
    </source>
</reference>
<dbReference type="GO" id="GO:0046983">
    <property type="term" value="F:protein dimerization activity"/>
    <property type="evidence" value="ECO:0007669"/>
    <property type="project" value="InterPro"/>
</dbReference>
<organism evidence="12">
    <name type="scientific">Streptomyces sp. NBC_00003</name>
    <dbReference type="NCBI Taxonomy" id="2903608"/>
    <lineage>
        <taxon>Bacteria</taxon>
        <taxon>Bacillati</taxon>
        <taxon>Actinomycetota</taxon>
        <taxon>Actinomycetes</taxon>
        <taxon>Kitasatosporales</taxon>
        <taxon>Streptomycetaceae</taxon>
        <taxon>Streptomyces</taxon>
    </lineage>
</organism>
<dbReference type="EC" id="2.7.13.3" evidence="2"/>
<dbReference type="SUPFAM" id="SSF55874">
    <property type="entry name" value="ATPase domain of HSP90 chaperone/DNA topoisomerase II/histidine kinase"/>
    <property type="match status" value="1"/>
</dbReference>
<dbReference type="InterPro" id="IPR003594">
    <property type="entry name" value="HATPase_dom"/>
</dbReference>
<evidence type="ECO:0000256" key="8">
    <source>
        <dbReference type="ARBA" id="ARBA00023012"/>
    </source>
</evidence>
<name>A0AAU2V6Z1_9ACTN</name>
<feature type="transmembrane region" description="Helical" evidence="10">
    <location>
        <begin position="169"/>
        <end position="187"/>
    </location>
</feature>
<feature type="domain" description="Histidine kinase" evidence="11">
    <location>
        <begin position="324"/>
        <end position="410"/>
    </location>
</feature>
<dbReference type="GO" id="GO:0005524">
    <property type="term" value="F:ATP binding"/>
    <property type="evidence" value="ECO:0007669"/>
    <property type="project" value="UniProtKB-KW"/>
</dbReference>
<evidence type="ECO:0000313" key="12">
    <source>
        <dbReference type="EMBL" id="WTW63068.1"/>
    </source>
</evidence>
<dbReference type="GO" id="GO:0000155">
    <property type="term" value="F:phosphorelay sensor kinase activity"/>
    <property type="evidence" value="ECO:0007669"/>
    <property type="project" value="InterPro"/>
</dbReference>
<gene>
    <name evidence="12" type="ORF">OG549_21765</name>
</gene>
<evidence type="ECO:0000256" key="1">
    <source>
        <dbReference type="ARBA" id="ARBA00000085"/>
    </source>
</evidence>
<sequence>MHTSRDVGRGSTQPLPRPGNPHTPENSEGPHATDNPEPAHTPQPPWTRNDALVAGASCAINLLSYVFVNDPDGRRSVSVVGFLLVALAAVPLLARRTHPVAALAVALALDSAASLALPLGSHFGAVLMVALYSVARVCRGRVTAVATAVTAAATLLSQSGGRLPPWQEAVSATLSPLIVVGAALVVGRWQREVTANRQLLADRAVADERRRIARELHDIVAHHITTMQLMAGGARANLARPEVARDALVTLEASGRLALSEMRQLLDVLRADDEPESAPPQPQPGADDLDRLVAESRLAGLPTEFSVHGPPRPLPPTVGLTVFRIAQEALTNARKYAGNARAMVQLTYRQTSVTIEVLDDGMGAPPQDVGPGGYGLIGMRERVALHGGTFTAGPRPDGGFAVLAELPLPTDDPLAMDEAAVEQEGVRP</sequence>
<dbReference type="PANTHER" id="PTHR24421:SF10">
    <property type="entry name" value="NITRATE_NITRITE SENSOR PROTEIN NARQ"/>
    <property type="match status" value="1"/>
</dbReference>
<dbReference type="SMART" id="SM00387">
    <property type="entry name" value="HATPase_c"/>
    <property type="match status" value="1"/>
</dbReference>
<keyword evidence="10" id="KW-1133">Transmembrane helix</keyword>
<evidence type="ECO:0000259" key="11">
    <source>
        <dbReference type="PROSITE" id="PS50109"/>
    </source>
</evidence>
<dbReference type="Pfam" id="PF02518">
    <property type="entry name" value="HATPase_c"/>
    <property type="match status" value="1"/>
</dbReference>
<keyword evidence="6 12" id="KW-0418">Kinase</keyword>
<dbReference type="Gene3D" id="1.20.5.1930">
    <property type="match status" value="1"/>
</dbReference>
<evidence type="ECO:0000256" key="6">
    <source>
        <dbReference type="ARBA" id="ARBA00022777"/>
    </source>
</evidence>
<dbReference type="Pfam" id="PF07730">
    <property type="entry name" value="HisKA_3"/>
    <property type="match status" value="1"/>
</dbReference>
<keyword evidence="7" id="KW-0067">ATP-binding</keyword>
<keyword evidence="10" id="KW-0812">Transmembrane</keyword>
<dbReference type="InterPro" id="IPR036890">
    <property type="entry name" value="HATPase_C_sf"/>
</dbReference>
<feature type="region of interest" description="Disordered" evidence="9">
    <location>
        <begin position="1"/>
        <end position="48"/>
    </location>
</feature>
<dbReference type="Gene3D" id="3.30.565.10">
    <property type="entry name" value="Histidine kinase-like ATPase, C-terminal domain"/>
    <property type="match status" value="1"/>
</dbReference>
<evidence type="ECO:0000256" key="5">
    <source>
        <dbReference type="ARBA" id="ARBA00022741"/>
    </source>
</evidence>
<dbReference type="PANTHER" id="PTHR24421">
    <property type="entry name" value="NITRATE/NITRITE SENSOR PROTEIN NARX-RELATED"/>
    <property type="match status" value="1"/>
</dbReference>
<comment type="catalytic activity">
    <reaction evidence="1">
        <text>ATP + protein L-histidine = ADP + protein N-phospho-L-histidine.</text>
        <dbReference type="EC" id="2.7.13.3"/>
    </reaction>
</comment>